<dbReference type="EMBL" id="NMUH01000016">
    <property type="protein sequence ID" value="MQL68533.1"/>
    <property type="molecule type" value="Genomic_DNA"/>
</dbReference>
<comment type="caution">
    <text evidence="3">The sequence shown here is derived from an EMBL/GenBank/DDBJ whole genome shotgun (WGS) entry which is preliminary data.</text>
</comment>
<feature type="compositionally biased region" description="Acidic residues" evidence="1">
    <location>
        <begin position="666"/>
        <end position="685"/>
    </location>
</feature>
<dbReference type="InterPro" id="IPR045096">
    <property type="entry name" value="EDR2-like"/>
</dbReference>
<dbReference type="Proteomes" id="UP000652761">
    <property type="component" value="Unassembled WGS sequence"/>
</dbReference>
<evidence type="ECO:0000313" key="4">
    <source>
        <dbReference type="Proteomes" id="UP000652761"/>
    </source>
</evidence>
<dbReference type="AlphaFoldDB" id="A0A843TGB9"/>
<evidence type="ECO:0000256" key="1">
    <source>
        <dbReference type="SAM" id="MobiDB-lite"/>
    </source>
</evidence>
<feature type="domain" description="Protein ENHANCED DISEASE RESISTANCE 2 C-terminal" evidence="2">
    <location>
        <begin position="395"/>
        <end position="606"/>
    </location>
</feature>
<dbReference type="PANTHER" id="PTHR12136">
    <property type="entry name" value="ENHANCED DISEASE RESISTANCE-RELATED"/>
    <property type="match status" value="1"/>
</dbReference>
<evidence type="ECO:0000259" key="2">
    <source>
        <dbReference type="Pfam" id="PF07059"/>
    </source>
</evidence>
<dbReference type="InterPro" id="IPR009769">
    <property type="entry name" value="EDR2_C"/>
</dbReference>
<feature type="region of interest" description="Disordered" evidence="1">
    <location>
        <begin position="647"/>
        <end position="685"/>
    </location>
</feature>
<protein>
    <recommendedName>
        <fullName evidence="2">Protein ENHANCED DISEASE RESISTANCE 2 C-terminal domain-containing protein</fullName>
    </recommendedName>
</protein>
<feature type="non-terminal residue" evidence="3">
    <location>
        <position position="1"/>
    </location>
</feature>
<organism evidence="3 4">
    <name type="scientific">Colocasia esculenta</name>
    <name type="common">Wild taro</name>
    <name type="synonym">Arum esculentum</name>
    <dbReference type="NCBI Taxonomy" id="4460"/>
    <lineage>
        <taxon>Eukaryota</taxon>
        <taxon>Viridiplantae</taxon>
        <taxon>Streptophyta</taxon>
        <taxon>Embryophyta</taxon>
        <taxon>Tracheophyta</taxon>
        <taxon>Spermatophyta</taxon>
        <taxon>Magnoliopsida</taxon>
        <taxon>Liliopsida</taxon>
        <taxon>Araceae</taxon>
        <taxon>Aroideae</taxon>
        <taxon>Colocasieae</taxon>
        <taxon>Colocasia</taxon>
    </lineage>
</organism>
<proteinExistence type="predicted"/>
<keyword evidence="4" id="KW-1185">Reference proteome</keyword>
<name>A0A843TGB9_COLES</name>
<gene>
    <name evidence="3" type="ORF">Taro_000860</name>
</gene>
<reference evidence="3" key="1">
    <citation type="submission" date="2017-07" db="EMBL/GenBank/DDBJ databases">
        <title>Taro Niue Genome Assembly and Annotation.</title>
        <authorList>
            <person name="Atibalentja N."/>
            <person name="Keating K."/>
            <person name="Fields C.J."/>
        </authorList>
    </citation>
    <scope>NUCLEOTIDE SEQUENCE</scope>
    <source>
        <strain evidence="3">Niue_2</strain>
        <tissue evidence="3">Leaf</tissue>
    </source>
</reference>
<dbReference type="Pfam" id="PF07059">
    <property type="entry name" value="EDR2_C"/>
    <property type="match status" value="1"/>
</dbReference>
<dbReference type="OrthoDB" id="9970435at2759"/>
<evidence type="ECO:0000313" key="3">
    <source>
        <dbReference type="EMBL" id="MQL68533.1"/>
    </source>
</evidence>
<dbReference type="PANTHER" id="PTHR12136:SF101">
    <property type="entry name" value="ENHANCED DISEASE RESISTANCE-LIKE PROTEIN (DUF1336)"/>
    <property type="match status" value="1"/>
</dbReference>
<sequence>SSSRINLRVPLMVEVVELFLPPLEGEDEEIDDGVAIATPYWALPIAPVPSSSSSDIRLRRGGLYVASRRTPTPRPAAWTNMWSSPSICATGGWCGGREVRALGRGWIPSPMLWIRSVLPFSMGWRRWSQIISRWGWGWGCGSGVPGPPLSHCHHYRRRRRILGWAVDVASDPRCGGNSGKGAAALCQREGDERWKKHLSSSEDCRLRWMSPWRSQTRAAAPSVAALLFGVDSQVFWEKGAILRYHGGGRWFSWFFQAAPSVAALLFGVDSEVFWEKRSILRLFFFQAAPFCRREAAEGGRAAQRRRRGQQWTVFHGRGRSLAGAVVLGSNLVDGVKALQDLLCVWPLGAFFDMAPPDEFLDVAPPDDESLHDWIEKAKAEGAVPLLEPENCANGWASPPGDKFMVRGPDYLSSTVKIPGGEFLLRPLGFDWLKCSSKISEILNHPNGRIRRALDHELQNGHKPFVWAFNLQVPSKDNYGAIAYFVATDPIQEGSLMDQFLRGDDAFRNSRLKLIANIVQGPWIVRTAVGEQAICILGRAVSCKYILGENFIEIDIDIGASMVASAIVHLAFGYISTLTVDLAFLIESQTELELPEKILGAVRFSELNPESACLYELPSEEHIRNMQSSFPSRLWRSIGQGFSHLLHQGSQDSSMPVPENVNGNGPEVDDNEEDSDFEDCKEDPEQ</sequence>
<accession>A0A843TGB9</accession>